<feature type="region of interest" description="Disordered" evidence="1">
    <location>
        <begin position="175"/>
        <end position="201"/>
    </location>
</feature>
<dbReference type="InterPro" id="IPR050708">
    <property type="entry name" value="T6SS_VgrG/RHS"/>
</dbReference>
<feature type="compositionally biased region" description="Basic and acidic residues" evidence="1">
    <location>
        <begin position="191"/>
        <end position="201"/>
    </location>
</feature>
<feature type="non-terminal residue" evidence="2">
    <location>
        <position position="1"/>
    </location>
</feature>
<dbReference type="PRINTS" id="PR00394">
    <property type="entry name" value="RHSPROTEIN"/>
</dbReference>
<dbReference type="RefSeq" id="WP_160483219.1">
    <property type="nucleotide sequence ID" value="NZ_WTFN01000137.1"/>
</dbReference>
<dbReference type="PANTHER" id="PTHR32305">
    <property type="match status" value="1"/>
</dbReference>
<dbReference type="InterPro" id="IPR022385">
    <property type="entry name" value="Rhs_assc_core"/>
</dbReference>
<gene>
    <name evidence="2" type="ORF">GO594_28735</name>
</gene>
<organism evidence="2 3">
    <name type="scientific">Metapseudomonas otitidis</name>
    <dbReference type="NCBI Taxonomy" id="319939"/>
    <lineage>
        <taxon>Bacteria</taxon>
        <taxon>Pseudomonadati</taxon>
        <taxon>Pseudomonadota</taxon>
        <taxon>Gammaproteobacteria</taxon>
        <taxon>Pseudomonadales</taxon>
        <taxon>Pseudomonadaceae</taxon>
        <taxon>Metapseudomonas</taxon>
    </lineage>
</organism>
<dbReference type="Gene3D" id="2.180.10.10">
    <property type="entry name" value="RHS repeat-associated core"/>
    <property type="match status" value="1"/>
</dbReference>
<accession>A0A7X3HDI9</accession>
<dbReference type="EMBL" id="WTFN01000137">
    <property type="protein sequence ID" value="MWK59987.1"/>
    <property type="molecule type" value="Genomic_DNA"/>
</dbReference>
<dbReference type="NCBIfam" id="TIGR03696">
    <property type="entry name" value="Rhs_assc_core"/>
    <property type="match status" value="1"/>
</dbReference>
<protein>
    <submittedName>
        <fullName evidence="2">RHS repeat protein</fullName>
    </submittedName>
</protein>
<evidence type="ECO:0000313" key="2">
    <source>
        <dbReference type="EMBL" id="MWK59987.1"/>
    </source>
</evidence>
<dbReference type="PANTHER" id="PTHR32305:SF15">
    <property type="entry name" value="PROTEIN RHSA-RELATED"/>
    <property type="match status" value="1"/>
</dbReference>
<evidence type="ECO:0000256" key="1">
    <source>
        <dbReference type="SAM" id="MobiDB-lite"/>
    </source>
</evidence>
<feature type="region of interest" description="Disordered" evidence="1">
    <location>
        <begin position="142"/>
        <end position="161"/>
    </location>
</feature>
<comment type="caution">
    <text evidence="2">The sequence shown here is derived from an EMBL/GenBank/DDBJ whole genome shotgun (WGS) entry which is preliminary data.</text>
</comment>
<feature type="compositionally biased region" description="Basic and acidic residues" evidence="1">
    <location>
        <begin position="151"/>
        <end position="161"/>
    </location>
</feature>
<dbReference type="Proteomes" id="UP000461288">
    <property type="component" value="Unassembled WGS sequence"/>
</dbReference>
<sequence>LRFPGQVADAHSGLYYNYFRDYDPETGRYVESDPIGLGGGLNTYGYVQGNPVKLVDLLGLAPGDMFATEAEARADASAYQETVNNSIDRWLWGRMVYGFRTFKVSECSWTYEAQTPVLVMAPPIGPRGIWKINKPGVSGKAGAKDIPSWARGERPYKGEPGKDFAKRLMDKKYGEGNWSDGPGSEYNQIKKWGDRSFIDPQ</sequence>
<proteinExistence type="predicted"/>
<evidence type="ECO:0000313" key="3">
    <source>
        <dbReference type="Proteomes" id="UP000461288"/>
    </source>
</evidence>
<dbReference type="AlphaFoldDB" id="A0A7X3HDI9"/>
<reference evidence="2 3" key="1">
    <citation type="submission" date="2019-12" db="EMBL/GenBank/DDBJ databases">
        <title>Draft genome sequence of Pseudomonas otitidis recovered from a chicken carcass.</title>
        <authorList>
            <person name="Vieira T.R."/>
            <person name="Oliviera E.F.C."/>
            <person name="Silva N.M.V."/>
            <person name="Sambrano G.E."/>
            <person name="Cibulski S.P."/>
            <person name="Cardoso M.R.I."/>
        </authorList>
    </citation>
    <scope>NUCLEOTIDE SEQUENCE [LARGE SCALE GENOMIC DNA]</scope>
    <source>
        <strain evidence="2 3">25_K</strain>
    </source>
</reference>
<name>A0A7X3HDI9_9GAMM</name>